<dbReference type="PeptideAtlas" id="B7Z1M4"/>
<dbReference type="Gene3D" id="3.40.50.10190">
    <property type="entry name" value="BRCT domain"/>
    <property type="match status" value="1"/>
</dbReference>
<evidence type="ECO:0000313" key="3">
    <source>
        <dbReference type="EMBL" id="BAH11560.1"/>
    </source>
</evidence>
<dbReference type="InterPro" id="IPR001357">
    <property type="entry name" value="BRCT_dom"/>
</dbReference>
<dbReference type="PROSITE" id="PS50172">
    <property type="entry name" value="BRCT"/>
    <property type="match status" value="1"/>
</dbReference>
<feature type="domain" description="BRCT" evidence="2">
    <location>
        <begin position="1"/>
        <end position="44"/>
    </location>
</feature>
<dbReference type="GO" id="GO:0005654">
    <property type="term" value="C:nucleoplasm"/>
    <property type="evidence" value="ECO:0007669"/>
    <property type="project" value="UniProtKB-ARBA"/>
</dbReference>
<evidence type="ECO:0000256" key="1">
    <source>
        <dbReference type="SAM" id="MobiDB-lite"/>
    </source>
</evidence>
<dbReference type="InterPro" id="IPR036420">
    <property type="entry name" value="BRCT_dom_sf"/>
</dbReference>
<protein>
    <submittedName>
        <fullName evidence="3">cDNA FLJ54109, weakly similar to DNA polymerase lambda</fullName>
    </submittedName>
</protein>
<dbReference type="EMBL" id="AK293657">
    <property type="protein sequence ID" value="BAH11560.1"/>
    <property type="molecule type" value="mRNA"/>
</dbReference>
<reference evidence="3" key="1">
    <citation type="submission" date="2007-10" db="EMBL/GenBank/DDBJ databases">
        <title>NEDO human cDNA sequencing project focused on splicing variants.</title>
        <authorList>
            <person name="Wakamatsu A."/>
            <person name="Yamamoto J."/>
            <person name="Kimura K."/>
            <person name="Ishii S."/>
            <person name="Watanabe K."/>
            <person name="Sugiyama A."/>
            <person name="Murakawa K."/>
            <person name="Kaida T."/>
            <person name="Tsuchiya K."/>
            <person name="Fukuzumi Y."/>
            <person name="Kumagai A."/>
            <person name="Oishi Y."/>
            <person name="Yamamoto S."/>
            <person name="Ono Y."/>
            <person name="Komori Y."/>
            <person name="Yamazaki M."/>
            <person name="Kisu Y."/>
            <person name="Nishikawa T."/>
            <person name="Sugano S."/>
            <person name="Nomura N."/>
            <person name="Isogai T."/>
        </authorList>
    </citation>
    <scope>NUCLEOTIDE SEQUENCE</scope>
    <source>
        <tissue evidence="3">Cerebellum</tissue>
    </source>
</reference>
<accession>B7Z1M4</accession>
<name>B7Z1M4_HUMAN</name>
<sequence>MDYERALRLLRLPQLPPGAQLVKSAWLSLCLQERRLVDVAGFSIFIPSSPSLMMKPVMGKKPRLVQLIWKPSSVATTPPPLREIVSLAQPLLSWISGSVHSPQARRRPITTSISQRSWKFWPKPTVFRETSGGPWAMPRPSMPSRASISLSPRTRRPAVSLGLGSGWLRKS</sequence>
<evidence type="ECO:0000259" key="2">
    <source>
        <dbReference type="PROSITE" id="PS50172"/>
    </source>
</evidence>
<feature type="region of interest" description="Disordered" evidence="1">
    <location>
        <begin position="131"/>
        <end position="157"/>
    </location>
</feature>
<proteinExistence type="evidence at transcript level"/>
<dbReference type="AlphaFoldDB" id="B7Z1M4"/>
<organism evidence="3">
    <name type="scientific">Homo sapiens</name>
    <name type="common">Human</name>
    <dbReference type="NCBI Taxonomy" id="9606"/>
    <lineage>
        <taxon>Eukaryota</taxon>
        <taxon>Metazoa</taxon>
        <taxon>Chordata</taxon>
        <taxon>Craniata</taxon>
        <taxon>Vertebrata</taxon>
        <taxon>Euteleostomi</taxon>
        <taxon>Mammalia</taxon>
        <taxon>Eutheria</taxon>
        <taxon>Euarchontoglires</taxon>
        <taxon>Primates</taxon>
        <taxon>Haplorrhini</taxon>
        <taxon>Catarrhini</taxon>
        <taxon>Hominidae</taxon>
        <taxon>Homo</taxon>
    </lineage>
</organism>